<feature type="transmembrane region" description="Helical" evidence="2">
    <location>
        <begin position="37"/>
        <end position="58"/>
    </location>
</feature>
<dbReference type="Proteomes" id="UP000565711">
    <property type="component" value="Unassembled WGS sequence"/>
</dbReference>
<evidence type="ECO:0008006" key="5">
    <source>
        <dbReference type="Google" id="ProtNLM"/>
    </source>
</evidence>
<dbReference type="GO" id="GO:0006644">
    <property type="term" value="P:phospholipid metabolic process"/>
    <property type="evidence" value="ECO:0007669"/>
    <property type="project" value="InterPro"/>
</dbReference>
<sequence length="265" mass="27964">MTDASPGPAGHRARPHVPTVPPPRAPRRRGLQRIRQVVGSVALAVMTAMVPLAFVPAMPAAASAPQPGIENAAARAAVVALVGEHPDRVTLPADFGAEAGYRPQVENGLMVDPGGSCSSPVELPAEFTEACKAHDLGYDLLRYAEQQRQPLHSWARQAIDATLQRRMHAACDQRADTAARAGCDVVATVATTGVDLNSLRQSYATPNAEYLFGSQLSGEDLQHQLLRYAGPAALGVAVAAFAGTVLWRRMRVNRAAAAVEAGVTR</sequence>
<dbReference type="EMBL" id="JAAXOP010000002">
    <property type="protein sequence ID" value="NKY49627.1"/>
    <property type="molecule type" value="Genomic_DNA"/>
</dbReference>
<evidence type="ECO:0000313" key="3">
    <source>
        <dbReference type="EMBL" id="NKY49627.1"/>
    </source>
</evidence>
<dbReference type="SUPFAM" id="SSF48619">
    <property type="entry name" value="Phospholipase A2, PLA2"/>
    <property type="match status" value="1"/>
</dbReference>
<dbReference type="InterPro" id="IPR036444">
    <property type="entry name" value="PLipase_A2_dom_sf"/>
</dbReference>
<evidence type="ECO:0000256" key="2">
    <source>
        <dbReference type="SAM" id="Phobius"/>
    </source>
</evidence>
<keyword evidence="2" id="KW-1133">Transmembrane helix</keyword>
<keyword evidence="4" id="KW-1185">Reference proteome</keyword>
<dbReference type="Gene3D" id="1.20.90.10">
    <property type="entry name" value="Phospholipase A2 domain"/>
    <property type="match status" value="1"/>
</dbReference>
<dbReference type="GO" id="GO:0004623">
    <property type="term" value="F:phospholipase A2 activity"/>
    <property type="evidence" value="ECO:0007669"/>
    <property type="project" value="InterPro"/>
</dbReference>
<feature type="region of interest" description="Disordered" evidence="1">
    <location>
        <begin position="1"/>
        <end position="30"/>
    </location>
</feature>
<evidence type="ECO:0000313" key="4">
    <source>
        <dbReference type="Proteomes" id="UP000565711"/>
    </source>
</evidence>
<keyword evidence="2" id="KW-0472">Membrane</keyword>
<dbReference type="AlphaFoldDB" id="A0A846XSN9"/>
<keyword evidence="2" id="KW-0812">Transmembrane</keyword>
<name>A0A846XSN9_9NOCA</name>
<proteinExistence type="predicted"/>
<feature type="transmembrane region" description="Helical" evidence="2">
    <location>
        <begin position="225"/>
        <end position="247"/>
    </location>
</feature>
<accession>A0A846XSN9</accession>
<dbReference type="RefSeq" id="WP_067867806.1">
    <property type="nucleotide sequence ID" value="NZ_JAAXOP010000002.1"/>
</dbReference>
<protein>
    <recommendedName>
        <fullName evidence="5">Phospholipase A2</fullName>
    </recommendedName>
</protein>
<organism evidence="3 4">
    <name type="scientific">Nocardia vermiculata</name>
    <dbReference type="NCBI Taxonomy" id="257274"/>
    <lineage>
        <taxon>Bacteria</taxon>
        <taxon>Bacillati</taxon>
        <taxon>Actinomycetota</taxon>
        <taxon>Actinomycetes</taxon>
        <taxon>Mycobacteriales</taxon>
        <taxon>Nocardiaceae</taxon>
        <taxon>Nocardia</taxon>
    </lineage>
</organism>
<comment type="caution">
    <text evidence="3">The sequence shown here is derived from an EMBL/GenBank/DDBJ whole genome shotgun (WGS) entry which is preliminary data.</text>
</comment>
<reference evidence="3 4" key="1">
    <citation type="submission" date="2020-04" db="EMBL/GenBank/DDBJ databases">
        <title>MicrobeNet Type strains.</title>
        <authorList>
            <person name="Nicholson A.C."/>
        </authorList>
    </citation>
    <scope>NUCLEOTIDE SEQUENCE [LARGE SCALE GENOMIC DNA]</scope>
    <source>
        <strain evidence="3 4">JCM 12354</strain>
    </source>
</reference>
<dbReference type="GO" id="GO:0050482">
    <property type="term" value="P:arachidonate secretion"/>
    <property type="evidence" value="ECO:0007669"/>
    <property type="project" value="InterPro"/>
</dbReference>
<evidence type="ECO:0000256" key="1">
    <source>
        <dbReference type="SAM" id="MobiDB-lite"/>
    </source>
</evidence>
<gene>
    <name evidence="3" type="ORF">HGA08_05290</name>
</gene>